<feature type="domain" description="Reverse transcriptase" evidence="1">
    <location>
        <begin position="76"/>
        <end position="347"/>
    </location>
</feature>
<dbReference type="InterPro" id="IPR043502">
    <property type="entry name" value="DNA/RNA_pol_sf"/>
</dbReference>
<dbReference type="InterPro" id="IPR000477">
    <property type="entry name" value="RT_dom"/>
</dbReference>
<dbReference type="CDD" id="cd01650">
    <property type="entry name" value="RT_nLTR_like"/>
    <property type="match status" value="1"/>
</dbReference>
<name>A0AA88HZI4_ARTSF</name>
<evidence type="ECO:0000259" key="1">
    <source>
        <dbReference type="PROSITE" id="PS50878"/>
    </source>
</evidence>
<comment type="caution">
    <text evidence="2">The sequence shown here is derived from an EMBL/GenBank/DDBJ whole genome shotgun (WGS) entry which is preliminary data.</text>
</comment>
<dbReference type="PANTHER" id="PTHR19446">
    <property type="entry name" value="REVERSE TRANSCRIPTASES"/>
    <property type="match status" value="1"/>
</dbReference>
<protein>
    <recommendedName>
        <fullName evidence="1">Reverse transcriptase domain-containing protein</fullName>
    </recommendedName>
</protein>
<organism evidence="2 3">
    <name type="scientific">Artemia franciscana</name>
    <name type="common">Brine shrimp</name>
    <name type="synonym">Artemia sanfranciscana</name>
    <dbReference type="NCBI Taxonomy" id="6661"/>
    <lineage>
        <taxon>Eukaryota</taxon>
        <taxon>Metazoa</taxon>
        <taxon>Ecdysozoa</taxon>
        <taxon>Arthropoda</taxon>
        <taxon>Crustacea</taxon>
        <taxon>Branchiopoda</taxon>
        <taxon>Anostraca</taxon>
        <taxon>Artemiidae</taxon>
        <taxon>Artemia</taxon>
    </lineage>
</organism>
<dbReference type="GO" id="GO:0071897">
    <property type="term" value="P:DNA biosynthetic process"/>
    <property type="evidence" value="ECO:0007669"/>
    <property type="project" value="UniProtKB-ARBA"/>
</dbReference>
<dbReference type="SUPFAM" id="SSF56672">
    <property type="entry name" value="DNA/RNA polymerases"/>
    <property type="match status" value="1"/>
</dbReference>
<gene>
    <name evidence="2" type="ORF">QYM36_005449</name>
</gene>
<evidence type="ECO:0000313" key="2">
    <source>
        <dbReference type="EMBL" id="KAK2718143.1"/>
    </source>
</evidence>
<keyword evidence="3" id="KW-1185">Reference proteome</keyword>
<dbReference type="AlphaFoldDB" id="A0AA88HZI4"/>
<reference evidence="2" key="1">
    <citation type="submission" date="2023-07" db="EMBL/GenBank/DDBJ databases">
        <title>Chromosome-level genome assembly of Artemia franciscana.</title>
        <authorList>
            <person name="Jo E."/>
        </authorList>
    </citation>
    <scope>NUCLEOTIDE SEQUENCE</scope>
    <source>
        <tissue evidence="2">Whole body</tissue>
    </source>
</reference>
<proteinExistence type="predicted"/>
<dbReference type="PROSITE" id="PS50878">
    <property type="entry name" value="RT_POL"/>
    <property type="match status" value="1"/>
</dbReference>
<accession>A0AA88HZI4</accession>
<dbReference type="Pfam" id="PF00078">
    <property type="entry name" value="RVT_1"/>
    <property type="match status" value="1"/>
</dbReference>
<dbReference type="Proteomes" id="UP001187531">
    <property type="component" value="Unassembled WGS sequence"/>
</dbReference>
<evidence type="ECO:0000313" key="3">
    <source>
        <dbReference type="Proteomes" id="UP001187531"/>
    </source>
</evidence>
<dbReference type="EMBL" id="JAVRJZ010000009">
    <property type="protein sequence ID" value="KAK2718143.1"/>
    <property type="molecule type" value="Genomic_DNA"/>
</dbReference>
<sequence>MILQSESFYHKNIRNKGKEKLKSCEGVPEPIALDLLEDIIKSLKPLKAPGPDGIVSLVIQKYFGVLSPTLLKIYNTCLSLKYFPRAWKEANVIVLLKRGKSNDGISSSYRPISLLSHLGKIFEKIILNRVFETNLESEWVSNEQFGFVKSRSTIDALDKLVTIVENDQKSKRYTLSLFFDIKSAFDNAWHPGILYKLVDKGYDLSLIKIIESYLSDRWAIYGNSSDFFNPSLEKSCPQRDISSPFLWLINIDDLLRVNFGRHCAVQAYADDICATISADTPQKLIHMANGVFMRFCEWAGNNKLKFDENKTEAPLFTRKHKVPDITLMFMNTRVEIKEKIRYLGVILDRKLSWSEHVTTRVNAAQQYSLRLMSAAKTTWGLKPLTLRNLYKGVIESAILYAAPVWAVVVKKQFIQNALRSVQRMSMIAFKAIETEAAESVASCLSKEREKEILENRQYVKALLKTTALLGRQGLAFRGHDEGESSANQGNFVETVHLLTEINPDLMKNSLVQESSDREAAAEATGLKNQLESFPFIFSLHVIHEVLAVINPLSEQLQAADLVISEACTLISATKNELRKMRDDEYFRVLYGKSKEMAINVGADLSETSALSSAIPVKSKRVQKISGRLRDYLTTTTIGKHNIDSESTTTEDKMRREF</sequence>